<feature type="transmembrane region" description="Helical" evidence="7">
    <location>
        <begin position="458"/>
        <end position="476"/>
    </location>
</feature>
<dbReference type="AlphaFoldDB" id="A0A7W7BNQ8"/>
<reference evidence="9 10" key="1">
    <citation type="submission" date="2020-08" db="EMBL/GenBank/DDBJ databases">
        <title>Sequencing the genomes of 1000 actinobacteria strains.</title>
        <authorList>
            <person name="Klenk H.-P."/>
        </authorList>
    </citation>
    <scope>NUCLEOTIDE SEQUENCE [LARGE SCALE GENOMIC DNA]</scope>
    <source>
        <strain evidence="9 10">DSM 24947</strain>
    </source>
</reference>
<keyword evidence="2" id="KW-1003">Cell membrane</keyword>
<dbReference type="EMBL" id="JACHMD010000001">
    <property type="protein sequence ID" value="MBB4666027.1"/>
    <property type="molecule type" value="Genomic_DNA"/>
</dbReference>
<feature type="transmembrane region" description="Helical" evidence="7">
    <location>
        <begin position="549"/>
        <end position="568"/>
    </location>
</feature>
<feature type="compositionally biased region" description="Basic and acidic residues" evidence="6">
    <location>
        <begin position="83"/>
        <end position="94"/>
    </location>
</feature>
<evidence type="ECO:0000313" key="10">
    <source>
        <dbReference type="Proteomes" id="UP000573729"/>
    </source>
</evidence>
<feature type="domain" description="Cytochrome b561 bacterial/Ni-hydrogenase" evidence="8">
    <location>
        <begin position="341"/>
        <end position="527"/>
    </location>
</feature>
<dbReference type="PANTHER" id="PTHR30485">
    <property type="entry name" value="NI/FE-HYDROGENASE 1 B-TYPE CYTOCHROME SUBUNIT"/>
    <property type="match status" value="1"/>
</dbReference>
<dbReference type="GO" id="GO:0020037">
    <property type="term" value="F:heme binding"/>
    <property type="evidence" value="ECO:0007669"/>
    <property type="project" value="TreeGrafter"/>
</dbReference>
<feature type="compositionally biased region" description="Low complexity" evidence="6">
    <location>
        <begin position="173"/>
        <end position="212"/>
    </location>
</feature>
<evidence type="ECO:0000256" key="5">
    <source>
        <dbReference type="ARBA" id="ARBA00023136"/>
    </source>
</evidence>
<evidence type="ECO:0000256" key="1">
    <source>
        <dbReference type="ARBA" id="ARBA00004651"/>
    </source>
</evidence>
<dbReference type="RefSeq" id="WP_184215234.1">
    <property type="nucleotide sequence ID" value="NZ_JACHMD010000001.1"/>
</dbReference>
<keyword evidence="4 7" id="KW-1133">Transmembrane helix</keyword>
<feature type="compositionally biased region" description="Pro residues" evidence="6">
    <location>
        <begin position="245"/>
        <end position="257"/>
    </location>
</feature>
<evidence type="ECO:0000256" key="6">
    <source>
        <dbReference type="SAM" id="MobiDB-lite"/>
    </source>
</evidence>
<evidence type="ECO:0000256" key="2">
    <source>
        <dbReference type="ARBA" id="ARBA00022475"/>
    </source>
</evidence>
<evidence type="ECO:0000256" key="7">
    <source>
        <dbReference type="SAM" id="Phobius"/>
    </source>
</evidence>
<feature type="compositionally biased region" description="Low complexity" evidence="6">
    <location>
        <begin position="101"/>
        <end position="135"/>
    </location>
</feature>
<dbReference type="GO" id="GO:0022904">
    <property type="term" value="P:respiratory electron transport chain"/>
    <property type="evidence" value="ECO:0007669"/>
    <property type="project" value="InterPro"/>
</dbReference>
<dbReference type="InterPro" id="IPR051542">
    <property type="entry name" value="Hydrogenase_cytochrome"/>
</dbReference>
<evidence type="ECO:0000313" key="9">
    <source>
        <dbReference type="EMBL" id="MBB4666027.1"/>
    </source>
</evidence>
<keyword evidence="3 7" id="KW-0812">Transmembrane</keyword>
<dbReference type="InterPro" id="IPR011577">
    <property type="entry name" value="Cyt_b561_bac/Ni-Hgenase"/>
</dbReference>
<feature type="transmembrane region" description="Helical" evidence="7">
    <location>
        <begin position="507"/>
        <end position="529"/>
    </location>
</feature>
<feature type="transmembrane region" description="Helical" evidence="7">
    <location>
        <begin position="388"/>
        <end position="413"/>
    </location>
</feature>
<dbReference type="GO" id="GO:0005886">
    <property type="term" value="C:plasma membrane"/>
    <property type="evidence" value="ECO:0007669"/>
    <property type="project" value="UniProtKB-SubCell"/>
</dbReference>
<evidence type="ECO:0000256" key="4">
    <source>
        <dbReference type="ARBA" id="ARBA00022989"/>
    </source>
</evidence>
<dbReference type="Proteomes" id="UP000573729">
    <property type="component" value="Unassembled WGS sequence"/>
</dbReference>
<proteinExistence type="predicted"/>
<feature type="region of interest" description="Disordered" evidence="6">
    <location>
        <begin position="1"/>
        <end position="259"/>
    </location>
</feature>
<feature type="compositionally biased region" description="Low complexity" evidence="6">
    <location>
        <begin position="24"/>
        <end position="80"/>
    </location>
</feature>
<dbReference type="PANTHER" id="PTHR30485:SF1">
    <property type="entry name" value="CYTOCHROME YDHU-RELATED"/>
    <property type="match status" value="1"/>
</dbReference>
<feature type="transmembrane region" description="Helical" evidence="7">
    <location>
        <begin position="289"/>
        <end position="315"/>
    </location>
</feature>
<dbReference type="InterPro" id="IPR016174">
    <property type="entry name" value="Di-haem_cyt_TM"/>
</dbReference>
<dbReference type="Gene3D" id="1.20.950.20">
    <property type="entry name" value="Transmembrane di-heme cytochromes, Chain C"/>
    <property type="match status" value="1"/>
</dbReference>
<gene>
    <name evidence="9" type="ORF">BKA24_000736</name>
</gene>
<comment type="caution">
    <text evidence="9">The sequence shown here is derived from an EMBL/GenBank/DDBJ whole genome shotgun (WGS) entry which is preliminary data.</text>
</comment>
<keyword evidence="10" id="KW-1185">Reference proteome</keyword>
<name>A0A7W7BNQ8_9MICO</name>
<feature type="transmembrane region" description="Helical" evidence="7">
    <location>
        <begin position="344"/>
        <end position="364"/>
    </location>
</feature>
<evidence type="ECO:0000259" key="8">
    <source>
        <dbReference type="Pfam" id="PF01292"/>
    </source>
</evidence>
<accession>A0A7W7BNQ8</accession>
<dbReference type="Pfam" id="PF01292">
    <property type="entry name" value="Ni_hydr_CYTB"/>
    <property type="match status" value="1"/>
</dbReference>
<keyword evidence="5 7" id="KW-0472">Membrane</keyword>
<protein>
    <submittedName>
        <fullName evidence="9">Thiosulfate reductase cytochrome b subunit</fullName>
    </submittedName>
</protein>
<sequence length="586" mass="60692">MATNARTVRRGLPRASGGEPWPPADTDAPATDVASADAPVVAAAAPETAAVAGTAAAQGTAAGPGTRDAASDAGSAHGASPEGRVRRGLPREAGGEPWPPVSTVDAAASAPAVVAPAAPDAPAPSGAPASTTAPGHSATASAAGVRRGLPRAAGGEAWPPAGTTPASGRADAAESARAAAAPTDAAAPAAPESATPTSAAATAPTDATAPAPTDTPEPATPMSAAAAASPATTPERAAPAAAPEPATPATPAEPPAPLFERPMAHAGVARRPAPRPEPARIGPFTKLQWAGIVVLGGAALLYIAAMAVLAVRWLLSLEPLQDFLVTYPGEYHLPDSAPVGFPAWLNWSHFLNAFFMVLIIRTGLQVRSEKRPSAFWISKKNRKRKMSLTLWLHQALDILWLVNGVLFVVLLFATGQWMRVVPTSWEVFPNALSAALQYVSLDWPTENGWVNYNSLQQLAYFTTIFIAAPVAAITGYRMSALWPKQATKLNELYPVEWARKLHFPTMLYFVVFIAVHVALVLSTGALRNLNHMYAAQGSADPGAYAGNWTGFWLFALSLAVIVGAYVAMRPMVVAPIARLFGNVSGR</sequence>
<dbReference type="SUPFAM" id="SSF81342">
    <property type="entry name" value="Transmembrane di-heme cytochromes"/>
    <property type="match status" value="1"/>
</dbReference>
<feature type="compositionally biased region" description="Low complexity" evidence="6">
    <location>
        <begin position="220"/>
        <end position="244"/>
    </location>
</feature>
<comment type="subcellular location">
    <subcellularLocation>
        <location evidence="1">Cell membrane</location>
        <topology evidence="1">Multi-pass membrane protein</topology>
    </subcellularLocation>
</comment>
<dbReference type="GO" id="GO:0009055">
    <property type="term" value="F:electron transfer activity"/>
    <property type="evidence" value="ECO:0007669"/>
    <property type="project" value="InterPro"/>
</dbReference>
<evidence type="ECO:0000256" key="3">
    <source>
        <dbReference type="ARBA" id="ARBA00022692"/>
    </source>
</evidence>
<organism evidence="9 10">
    <name type="scientific">Microbacterium marinum</name>
    <dbReference type="NCBI Taxonomy" id="421115"/>
    <lineage>
        <taxon>Bacteria</taxon>
        <taxon>Bacillati</taxon>
        <taxon>Actinomycetota</taxon>
        <taxon>Actinomycetes</taxon>
        <taxon>Micrococcales</taxon>
        <taxon>Microbacteriaceae</taxon>
        <taxon>Microbacterium</taxon>
    </lineage>
</organism>